<dbReference type="PANTHER" id="PTHR30055">
    <property type="entry name" value="HTH-TYPE TRANSCRIPTIONAL REGULATOR RUTR"/>
    <property type="match status" value="1"/>
</dbReference>
<dbReference type="GO" id="GO:0000976">
    <property type="term" value="F:transcription cis-regulatory region binding"/>
    <property type="evidence" value="ECO:0007669"/>
    <property type="project" value="TreeGrafter"/>
</dbReference>
<keyword evidence="3" id="KW-0804">Transcription</keyword>
<dbReference type="SUPFAM" id="SSF46689">
    <property type="entry name" value="Homeodomain-like"/>
    <property type="match status" value="1"/>
</dbReference>
<dbReference type="EMBL" id="JAVDYD010000001">
    <property type="protein sequence ID" value="MDR7336690.1"/>
    <property type="molecule type" value="Genomic_DNA"/>
</dbReference>
<reference evidence="6" key="1">
    <citation type="submission" date="2022-12" db="EMBL/GenBank/DDBJ databases">
        <title>Gycomyces niveus sp.nov., a novel actinomycete isolated from soil in Shouguang.</title>
        <authorList>
            <person name="Yang X."/>
        </authorList>
    </citation>
    <scope>NUCLEOTIDE SEQUENCE</scope>
    <source>
        <strain evidence="6">DSM 44724</strain>
    </source>
</reference>
<evidence type="ECO:0000313" key="9">
    <source>
        <dbReference type="Proteomes" id="UP001183604"/>
    </source>
</evidence>
<reference evidence="7 9" key="2">
    <citation type="submission" date="2023-07" db="EMBL/GenBank/DDBJ databases">
        <title>Sequencing the genomes of 1000 actinobacteria strains.</title>
        <authorList>
            <person name="Klenk H.-P."/>
        </authorList>
    </citation>
    <scope>NUCLEOTIDE SEQUENCE [LARGE SCALE GENOMIC DNA]</scope>
    <source>
        <strain evidence="7 9">DSM 44724</strain>
    </source>
</reference>
<dbReference type="GO" id="GO:0003700">
    <property type="term" value="F:DNA-binding transcription factor activity"/>
    <property type="evidence" value="ECO:0007669"/>
    <property type="project" value="TreeGrafter"/>
</dbReference>
<dbReference type="EMBL" id="JAPZVQ010000017">
    <property type="protein sequence ID" value="MDA1387544.1"/>
    <property type="molecule type" value="Genomic_DNA"/>
</dbReference>
<evidence type="ECO:0000259" key="5">
    <source>
        <dbReference type="PROSITE" id="PS50977"/>
    </source>
</evidence>
<dbReference type="AlphaFoldDB" id="A0A9X3PP35"/>
<dbReference type="RefSeq" id="WP_270124049.1">
    <property type="nucleotide sequence ID" value="NZ_BAAAOM010000002.1"/>
</dbReference>
<evidence type="ECO:0000256" key="2">
    <source>
        <dbReference type="ARBA" id="ARBA00023125"/>
    </source>
</evidence>
<name>A0A9X3PP35_9ACTN</name>
<organism evidence="6 8">
    <name type="scientific">Glycomyces lechevalierae</name>
    <dbReference type="NCBI Taxonomy" id="256034"/>
    <lineage>
        <taxon>Bacteria</taxon>
        <taxon>Bacillati</taxon>
        <taxon>Actinomycetota</taxon>
        <taxon>Actinomycetes</taxon>
        <taxon>Glycomycetales</taxon>
        <taxon>Glycomycetaceae</taxon>
        <taxon>Glycomyces</taxon>
    </lineage>
</organism>
<dbReference type="InterPro" id="IPR009057">
    <property type="entry name" value="Homeodomain-like_sf"/>
</dbReference>
<dbReference type="Proteomes" id="UP001183604">
    <property type="component" value="Unassembled WGS sequence"/>
</dbReference>
<protein>
    <submittedName>
        <fullName evidence="6 7">AcrR family transcriptional regulator</fullName>
    </submittedName>
</protein>
<dbReference type="SUPFAM" id="SSF48498">
    <property type="entry name" value="Tetracyclin repressor-like, C-terminal domain"/>
    <property type="match status" value="1"/>
</dbReference>
<dbReference type="InterPro" id="IPR036271">
    <property type="entry name" value="Tet_transcr_reg_TetR-rel_C_sf"/>
</dbReference>
<feature type="DNA-binding region" description="H-T-H motif" evidence="4">
    <location>
        <begin position="38"/>
        <end position="57"/>
    </location>
</feature>
<sequence>MSAPPGGPRRRLDEDRRRAQIITAAVEVLDEVGYGAATLTRIADCAAVSKGLIWHYFTGKDDLMTAVAESTLTTLTDGIADGLDRTAPVPDVLRSALRGAADLSRTHRKELNALYRIVHNLHGPDGTPKMTLAFYETTYQAQENLFRRGQVEGSLRDFDTRVMAVTYQGAVDMMLGYLNEHPETEPRAYADALADLLLNGIERS</sequence>
<evidence type="ECO:0000313" key="7">
    <source>
        <dbReference type="EMBL" id="MDR7336690.1"/>
    </source>
</evidence>
<evidence type="ECO:0000256" key="4">
    <source>
        <dbReference type="PROSITE-ProRule" id="PRU00335"/>
    </source>
</evidence>
<dbReference type="Gene3D" id="1.10.10.60">
    <property type="entry name" value="Homeodomain-like"/>
    <property type="match status" value="1"/>
</dbReference>
<dbReference type="InterPro" id="IPR050109">
    <property type="entry name" value="HTH-type_TetR-like_transc_reg"/>
</dbReference>
<dbReference type="Gene3D" id="1.10.357.10">
    <property type="entry name" value="Tetracycline Repressor, domain 2"/>
    <property type="match status" value="1"/>
</dbReference>
<evidence type="ECO:0000313" key="8">
    <source>
        <dbReference type="Proteomes" id="UP001145799"/>
    </source>
</evidence>
<dbReference type="Proteomes" id="UP001145799">
    <property type="component" value="Unassembled WGS sequence"/>
</dbReference>
<dbReference type="InterPro" id="IPR001647">
    <property type="entry name" value="HTH_TetR"/>
</dbReference>
<dbReference type="PANTHER" id="PTHR30055:SF234">
    <property type="entry name" value="HTH-TYPE TRANSCRIPTIONAL REGULATOR BETI"/>
    <property type="match status" value="1"/>
</dbReference>
<dbReference type="PROSITE" id="PS50977">
    <property type="entry name" value="HTH_TETR_2"/>
    <property type="match status" value="1"/>
</dbReference>
<dbReference type="Pfam" id="PF00440">
    <property type="entry name" value="TetR_N"/>
    <property type="match status" value="1"/>
</dbReference>
<dbReference type="PRINTS" id="PR00455">
    <property type="entry name" value="HTHTETR"/>
</dbReference>
<comment type="caution">
    <text evidence="6">The sequence shown here is derived from an EMBL/GenBank/DDBJ whole genome shotgun (WGS) entry which is preliminary data.</text>
</comment>
<evidence type="ECO:0000313" key="6">
    <source>
        <dbReference type="EMBL" id="MDA1387544.1"/>
    </source>
</evidence>
<evidence type="ECO:0000256" key="3">
    <source>
        <dbReference type="ARBA" id="ARBA00023163"/>
    </source>
</evidence>
<proteinExistence type="predicted"/>
<evidence type="ECO:0000256" key="1">
    <source>
        <dbReference type="ARBA" id="ARBA00023015"/>
    </source>
</evidence>
<keyword evidence="9" id="KW-1185">Reference proteome</keyword>
<feature type="domain" description="HTH tetR-type" evidence="5">
    <location>
        <begin position="15"/>
        <end position="75"/>
    </location>
</feature>
<keyword evidence="2 4" id="KW-0238">DNA-binding</keyword>
<accession>A0A9X3PP35</accession>
<gene>
    <name evidence="7" type="ORF">J2S69_000409</name>
    <name evidence="6" type="ORF">O2L01_21300</name>
</gene>
<keyword evidence="1" id="KW-0805">Transcription regulation</keyword>